<dbReference type="SUPFAM" id="SSF55729">
    <property type="entry name" value="Acyl-CoA N-acyltransferases (Nat)"/>
    <property type="match status" value="1"/>
</dbReference>
<dbReference type="RefSeq" id="WP_220202894.1">
    <property type="nucleotide sequence ID" value="NZ_BNJK01000001.1"/>
</dbReference>
<dbReference type="InterPro" id="IPR016181">
    <property type="entry name" value="Acyl_CoA_acyltransferase"/>
</dbReference>
<sequence>MAESDILIREARREDAAAIAAILRSLCWIEHMKNEAPASTEQRVAHLLEQEERSGCNTVLVAEREQGTVVGYLAVHWFPNLMRGIDGYVSELFVHPDETGKGTGSHLLETVHSYALKRGCTRLMLMNRRIRESYQRSFYAKHGWEELPDGAFFSLSITA</sequence>
<dbReference type="CDD" id="cd04301">
    <property type="entry name" value="NAT_SF"/>
    <property type="match status" value="1"/>
</dbReference>
<protein>
    <recommendedName>
        <fullName evidence="3">N-acetyltransferase domain-containing protein</fullName>
    </recommendedName>
</protein>
<gene>
    <name evidence="4" type="ORF">KSF_020790</name>
</gene>
<dbReference type="GO" id="GO:0016747">
    <property type="term" value="F:acyltransferase activity, transferring groups other than amino-acyl groups"/>
    <property type="evidence" value="ECO:0007669"/>
    <property type="project" value="InterPro"/>
</dbReference>
<keyword evidence="5" id="KW-1185">Reference proteome</keyword>
<keyword evidence="2" id="KW-0012">Acyltransferase</keyword>
<organism evidence="4 5">
    <name type="scientific">Reticulibacter mediterranei</name>
    <dbReference type="NCBI Taxonomy" id="2778369"/>
    <lineage>
        <taxon>Bacteria</taxon>
        <taxon>Bacillati</taxon>
        <taxon>Chloroflexota</taxon>
        <taxon>Ktedonobacteria</taxon>
        <taxon>Ktedonobacterales</taxon>
        <taxon>Reticulibacteraceae</taxon>
        <taxon>Reticulibacter</taxon>
    </lineage>
</organism>
<dbReference type="Proteomes" id="UP000597444">
    <property type="component" value="Unassembled WGS sequence"/>
</dbReference>
<accession>A0A8J3IM66</accession>
<evidence type="ECO:0000256" key="1">
    <source>
        <dbReference type="ARBA" id="ARBA00022679"/>
    </source>
</evidence>
<dbReference type="EMBL" id="BNJK01000001">
    <property type="protein sequence ID" value="GHO92031.1"/>
    <property type="molecule type" value="Genomic_DNA"/>
</dbReference>
<dbReference type="Gene3D" id="3.40.630.30">
    <property type="match status" value="1"/>
</dbReference>
<dbReference type="AlphaFoldDB" id="A0A8J3IM66"/>
<comment type="caution">
    <text evidence="4">The sequence shown here is derived from an EMBL/GenBank/DDBJ whole genome shotgun (WGS) entry which is preliminary data.</text>
</comment>
<keyword evidence="1" id="KW-0808">Transferase</keyword>
<proteinExistence type="predicted"/>
<evidence type="ECO:0000313" key="4">
    <source>
        <dbReference type="EMBL" id="GHO92031.1"/>
    </source>
</evidence>
<dbReference type="PROSITE" id="PS51186">
    <property type="entry name" value="GNAT"/>
    <property type="match status" value="1"/>
</dbReference>
<dbReference type="InterPro" id="IPR000182">
    <property type="entry name" value="GNAT_dom"/>
</dbReference>
<feature type="domain" description="N-acetyltransferase" evidence="3">
    <location>
        <begin position="6"/>
        <end position="159"/>
    </location>
</feature>
<dbReference type="PANTHER" id="PTHR43877">
    <property type="entry name" value="AMINOALKYLPHOSPHONATE N-ACETYLTRANSFERASE-RELATED-RELATED"/>
    <property type="match status" value="1"/>
</dbReference>
<evidence type="ECO:0000256" key="2">
    <source>
        <dbReference type="ARBA" id="ARBA00023315"/>
    </source>
</evidence>
<dbReference type="InterPro" id="IPR050832">
    <property type="entry name" value="Bact_Acetyltransf"/>
</dbReference>
<evidence type="ECO:0000313" key="5">
    <source>
        <dbReference type="Proteomes" id="UP000597444"/>
    </source>
</evidence>
<evidence type="ECO:0000259" key="3">
    <source>
        <dbReference type="PROSITE" id="PS51186"/>
    </source>
</evidence>
<dbReference type="Pfam" id="PF00583">
    <property type="entry name" value="Acetyltransf_1"/>
    <property type="match status" value="1"/>
</dbReference>
<reference evidence="4" key="1">
    <citation type="submission" date="2020-10" db="EMBL/GenBank/DDBJ databases">
        <title>Taxonomic study of unclassified bacteria belonging to the class Ktedonobacteria.</title>
        <authorList>
            <person name="Yabe S."/>
            <person name="Wang C.M."/>
            <person name="Zheng Y."/>
            <person name="Sakai Y."/>
            <person name="Cavaletti L."/>
            <person name="Monciardini P."/>
            <person name="Donadio S."/>
        </authorList>
    </citation>
    <scope>NUCLEOTIDE SEQUENCE</scope>
    <source>
        <strain evidence="4">ID150040</strain>
    </source>
</reference>
<name>A0A8J3IM66_9CHLR</name>